<gene>
    <name evidence="8" type="ORF">PSQ39_15875</name>
</gene>
<keyword evidence="2" id="KW-0645">Protease</keyword>
<keyword evidence="9" id="KW-1185">Reference proteome</keyword>
<proteinExistence type="predicted"/>
<organism evidence="8 9">
    <name type="scientific">Curvibacter microcysteis</name>
    <dbReference type="NCBI Taxonomy" id="3026419"/>
    <lineage>
        <taxon>Bacteria</taxon>
        <taxon>Pseudomonadati</taxon>
        <taxon>Pseudomonadota</taxon>
        <taxon>Betaproteobacteria</taxon>
        <taxon>Burkholderiales</taxon>
        <taxon>Comamonadaceae</taxon>
        <taxon>Curvibacter</taxon>
    </lineage>
</organism>
<keyword evidence="5" id="KW-0862">Zinc</keyword>
<evidence type="ECO:0000256" key="5">
    <source>
        <dbReference type="ARBA" id="ARBA00022833"/>
    </source>
</evidence>
<dbReference type="GO" id="GO:0008237">
    <property type="term" value="F:metallopeptidase activity"/>
    <property type="evidence" value="ECO:0007669"/>
    <property type="project" value="UniProtKB-KW"/>
</dbReference>
<name>A0ABT5MHP3_9BURK</name>
<evidence type="ECO:0000256" key="2">
    <source>
        <dbReference type="ARBA" id="ARBA00022670"/>
    </source>
</evidence>
<feature type="domain" description="Peptidase M48" evidence="7">
    <location>
        <begin position="55"/>
        <end position="226"/>
    </location>
</feature>
<dbReference type="PANTHER" id="PTHR22726">
    <property type="entry name" value="METALLOENDOPEPTIDASE OMA1"/>
    <property type="match status" value="1"/>
</dbReference>
<comment type="caution">
    <text evidence="8">The sequence shown here is derived from an EMBL/GenBank/DDBJ whole genome shotgun (WGS) entry which is preliminary data.</text>
</comment>
<sequence>MTLGAERRLGDQIARELYRDPDYLDDPVLQAYVEDIWLSLMQAARSRGELSPDQDERFAWEVVLGRDRQVNAFALPGGYMGVYLGLIAVVANRDELASVLGHELSHITQRHISRLMSKEGQQTPLMIAALILAALAASKSPDAASALMVGGQALTLQNQLRFSRDMEREADRVGYGVMTQAGYDGQGFVTMFDKLQQASRLNDNGAYPYLRSHPLTTERIADMQARQQLKDAGPVPTTLEHSLIAARARALSSSNIDQQRQWVAEPDAAGFAALPVIRQAGVLYTAALAARQLRDYPRARQWAIRLQDKVRGNPEAQRLQTWLLCEIDLAAGRPETAARLPLSTQGPRPALFLAVQGRLAQGVSAEVEAAAETLQTWVTLRPHDASAWQMMAAAWRAVGKPLRALRAEAEAQVAHFDYSAAMDRFKAAQDMVRRGGEAGADHVEASIIDTRAREVGLLLREQSAQR</sequence>
<dbReference type="Gene3D" id="3.30.2010.10">
    <property type="entry name" value="Metalloproteases ('zincins'), catalytic domain"/>
    <property type="match status" value="1"/>
</dbReference>
<keyword evidence="6 8" id="KW-0482">Metalloprotease</keyword>
<dbReference type="Proteomes" id="UP001528672">
    <property type="component" value="Unassembled WGS sequence"/>
</dbReference>
<evidence type="ECO:0000313" key="9">
    <source>
        <dbReference type="Proteomes" id="UP001528672"/>
    </source>
</evidence>
<dbReference type="EC" id="3.4.24.-" evidence="8"/>
<evidence type="ECO:0000256" key="6">
    <source>
        <dbReference type="ARBA" id="ARBA00023049"/>
    </source>
</evidence>
<keyword evidence="4 8" id="KW-0378">Hydrolase</keyword>
<dbReference type="InterPro" id="IPR001915">
    <property type="entry name" value="Peptidase_M48"/>
</dbReference>
<dbReference type="PANTHER" id="PTHR22726:SF1">
    <property type="entry name" value="METALLOENDOPEPTIDASE OMA1, MITOCHONDRIAL"/>
    <property type="match status" value="1"/>
</dbReference>
<evidence type="ECO:0000259" key="7">
    <source>
        <dbReference type="Pfam" id="PF01435"/>
    </source>
</evidence>
<dbReference type="InterPro" id="IPR051156">
    <property type="entry name" value="Mito/Outer_Membr_Metalloprot"/>
</dbReference>
<protein>
    <submittedName>
        <fullName evidence="8">M48 family metalloprotease</fullName>
        <ecNumber evidence="8">3.4.24.-</ecNumber>
    </submittedName>
</protein>
<reference evidence="8 9" key="1">
    <citation type="submission" date="2023-02" db="EMBL/GenBank/DDBJ databases">
        <title>Bacterial whole genome sequence for Curvibacter sp. HBC28.</title>
        <authorList>
            <person name="Le V."/>
            <person name="Ko S.-R."/>
            <person name="Ahn C.-Y."/>
            <person name="Oh H.-M."/>
        </authorList>
    </citation>
    <scope>NUCLEOTIDE SEQUENCE [LARGE SCALE GENOMIC DNA]</scope>
    <source>
        <strain evidence="8 9">HBC28</strain>
    </source>
</reference>
<evidence type="ECO:0000256" key="4">
    <source>
        <dbReference type="ARBA" id="ARBA00022801"/>
    </source>
</evidence>
<dbReference type="Pfam" id="PF01435">
    <property type="entry name" value="Peptidase_M48"/>
    <property type="match status" value="1"/>
</dbReference>
<evidence type="ECO:0000313" key="8">
    <source>
        <dbReference type="EMBL" id="MDD0816117.1"/>
    </source>
</evidence>
<dbReference type="RefSeq" id="WP_273927931.1">
    <property type="nucleotide sequence ID" value="NZ_JAQSIO010000006.1"/>
</dbReference>
<keyword evidence="3" id="KW-0479">Metal-binding</keyword>
<evidence type="ECO:0000256" key="1">
    <source>
        <dbReference type="ARBA" id="ARBA00001947"/>
    </source>
</evidence>
<evidence type="ECO:0000256" key="3">
    <source>
        <dbReference type="ARBA" id="ARBA00022723"/>
    </source>
</evidence>
<dbReference type="EMBL" id="JAQSIO010000006">
    <property type="protein sequence ID" value="MDD0816117.1"/>
    <property type="molecule type" value="Genomic_DNA"/>
</dbReference>
<comment type="cofactor">
    <cofactor evidence="1">
        <name>Zn(2+)</name>
        <dbReference type="ChEBI" id="CHEBI:29105"/>
    </cofactor>
</comment>
<accession>A0ABT5MHP3</accession>